<keyword evidence="8" id="KW-1185">Reference proteome</keyword>
<comment type="subcellular location">
    <subcellularLocation>
        <location evidence="1">Mitochondrion</location>
    </subcellularLocation>
</comment>
<proteinExistence type="inferred from homology"/>
<dbReference type="GO" id="GO:0008168">
    <property type="term" value="F:methyltransferase activity"/>
    <property type="evidence" value="ECO:0007669"/>
    <property type="project" value="UniProtKB-KW"/>
</dbReference>
<dbReference type="Proteomes" id="UP000245946">
    <property type="component" value="Unassembled WGS sequence"/>
</dbReference>
<dbReference type="PANTHER" id="PTHR22602:SF0">
    <property type="entry name" value="TRANSFERASE CAF17, MITOCHONDRIAL-RELATED"/>
    <property type="match status" value="1"/>
</dbReference>
<evidence type="ECO:0000256" key="3">
    <source>
        <dbReference type="ARBA" id="ARBA00023128"/>
    </source>
</evidence>
<evidence type="ECO:0000256" key="4">
    <source>
        <dbReference type="ARBA" id="ARBA00093447"/>
    </source>
</evidence>
<evidence type="ECO:0000259" key="6">
    <source>
        <dbReference type="Pfam" id="PF25455"/>
    </source>
</evidence>
<dbReference type="Gene3D" id="3.30.1360.120">
    <property type="entry name" value="Probable tRNA modification gtpase trme, domain 1"/>
    <property type="match status" value="2"/>
</dbReference>
<keyword evidence="3" id="KW-0496">Mitochondrion</keyword>
<dbReference type="GO" id="GO:0005759">
    <property type="term" value="C:mitochondrial matrix"/>
    <property type="evidence" value="ECO:0007669"/>
    <property type="project" value="TreeGrafter"/>
</dbReference>
<keyword evidence="7" id="KW-0489">Methyltransferase</keyword>
<comment type="similarity">
    <text evidence="4">Belongs to the GcvT family. CAF17/IBA57 subfamily.</text>
</comment>
<dbReference type="GeneID" id="37269791"/>
<gene>
    <name evidence="7" type="ORF">FA09DRAFT_329611</name>
</gene>
<evidence type="ECO:0000313" key="8">
    <source>
        <dbReference type="Proteomes" id="UP000245946"/>
    </source>
</evidence>
<dbReference type="OrthoDB" id="191995at2759"/>
<dbReference type="STRING" id="58919.A0A316Z9T3"/>
<dbReference type="GO" id="GO:0032259">
    <property type="term" value="P:methylation"/>
    <property type="evidence" value="ECO:0007669"/>
    <property type="project" value="UniProtKB-KW"/>
</dbReference>
<sequence length="337" mass="36218">MFATVPLLSPRALLSLRGPAAQSLLHGLFTSPVSSLTAPVHGALLHANGRILSPAFVHPYPDRASDSPDVLLDIHEAMAEEVTAHIKRYKLRSKVKVEREQAWKVAVDVEDQEAKREGAFVDMRAPGLGSRRLVRAEDESAASSLEAYTLRRSLLGVAETPEELVPGQALPLEASLELQHGVDFRKGCYVGQELTARTHHTGVVRKRVVPVLLYELDGAMPDIPTAEQIAHSSASFSSLSASHALPASGAEVRSVPLSPSSASSAPPRRGKAAGRLLSVQPGGVGLALLRLEQVRRVGKSAEDNGLSMSVDVEGKSVGVRPWLPHWWPAEVREGEKE</sequence>
<dbReference type="InterPro" id="IPR017703">
    <property type="entry name" value="YgfZ/GCV_T_CS"/>
</dbReference>
<dbReference type="InterPro" id="IPR045179">
    <property type="entry name" value="YgfZ/GcvT"/>
</dbReference>
<dbReference type="RefSeq" id="XP_025598836.1">
    <property type="nucleotide sequence ID" value="XM_025742247.1"/>
</dbReference>
<keyword evidence="2" id="KW-0809">Transit peptide</keyword>
<protein>
    <submittedName>
        <fullName evidence="7">Aminomethyltransferase folate-binding domain-containing protein</fullName>
    </submittedName>
</protein>
<feature type="domain" description="CAF17 C-terminal" evidence="6">
    <location>
        <begin position="205"/>
        <end position="328"/>
    </location>
</feature>
<dbReference type="InterPro" id="IPR057460">
    <property type="entry name" value="CAF17_C"/>
</dbReference>
<dbReference type="GO" id="GO:0016226">
    <property type="term" value="P:iron-sulfur cluster assembly"/>
    <property type="evidence" value="ECO:0007669"/>
    <property type="project" value="TreeGrafter"/>
</dbReference>
<dbReference type="NCBIfam" id="TIGR03317">
    <property type="entry name" value="ygfZ_signature"/>
    <property type="match status" value="1"/>
</dbReference>
<dbReference type="SUPFAM" id="SSF103025">
    <property type="entry name" value="Folate-binding domain"/>
    <property type="match status" value="1"/>
</dbReference>
<dbReference type="EMBL" id="KZ819291">
    <property type="protein sequence ID" value="PWN98557.1"/>
    <property type="molecule type" value="Genomic_DNA"/>
</dbReference>
<feature type="compositionally biased region" description="Low complexity" evidence="5">
    <location>
        <begin position="252"/>
        <end position="267"/>
    </location>
</feature>
<keyword evidence="7" id="KW-0808">Transferase</keyword>
<reference evidence="7 8" key="1">
    <citation type="journal article" date="2018" name="Mol. Biol. Evol.">
        <title>Broad Genomic Sampling Reveals a Smut Pathogenic Ancestry of the Fungal Clade Ustilaginomycotina.</title>
        <authorList>
            <person name="Kijpornyongpan T."/>
            <person name="Mondo S.J."/>
            <person name="Barry K."/>
            <person name="Sandor L."/>
            <person name="Lee J."/>
            <person name="Lipzen A."/>
            <person name="Pangilinan J."/>
            <person name="LaButti K."/>
            <person name="Hainaut M."/>
            <person name="Henrissat B."/>
            <person name="Grigoriev I.V."/>
            <person name="Spatafora J.W."/>
            <person name="Aime M.C."/>
        </authorList>
    </citation>
    <scope>NUCLEOTIDE SEQUENCE [LARGE SCALE GENOMIC DNA]</scope>
    <source>
        <strain evidence="7 8">MCA 4186</strain>
    </source>
</reference>
<evidence type="ECO:0000256" key="5">
    <source>
        <dbReference type="SAM" id="MobiDB-lite"/>
    </source>
</evidence>
<dbReference type="InterPro" id="IPR027266">
    <property type="entry name" value="TrmE/GcvT-like"/>
</dbReference>
<organism evidence="7 8">
    <name type="scientific">Tilletiopsis washingtonensis</name>
    <dbReference type="NCBI Taxonomy" id="58919"/>
    <lineage>
        <taxon>Eukaryota</taxon>
        <taxon>Fungi</taxon>
        <taxon>Dikarya</taxon>
        <taxon>Basidiomycota</taxon>
        <taxon>Ustilaginomycotina</taxon>
        <taxon>Exobasidiomycetes</taxon>
        <taxon>Entylomatales</taxon>
        <taxon>Entylomatales incertae sedis</taxon>
        <taxon>Tilletiopsis</taxon>
    </lineage>
</organism>
<evidence type="ECO:0000256" key="1">
    <source>
        <dbReference type="ARBA" id="ARBA00004173"/>
    </source>
</evidence>
<dbReference type="PANTHER" id="PTHR22602">
    <property type="entry name" value="TRANSFERASE CAF17, MITOCHONDRIAL-RELATED"/>
    <property type="match status" value="1"/>
</dbReference>
<dbReference type="Pfam" id="PF25455">
    <property type="entry name" value="Beta-barrel_CAF17_C"/>
    <property type="match status" value="1"/>
</dbReference>
<dbReference type="AlphaFoldDB" id="A0A316Z9T3"/>
<accession>A0A316Z9T3</accession>
<name>A0A316Z9T3_9BASI</name>
<evidence type="ECO:0000256" key="2">
    <source>
        <dbReference type="ARBA" id="ARBA00022946"/>
    </source>
</evidence>
<feature type="region of interest" description="Disordered" evidence="5">
    <location>
        <begin position="252"/>
        <end position="272"/>
    </location>
</feature>
<evidence type="ECO:0000313" key="7">
    <source>
        <dbReference type="EMBL" id="PWN98557.1"/>
    </source>
</evidence>